<reference evidence="2 4" key="1">
    <citation type="journal article" date="2022" name="bioRxiv">
        <title>Prophages regulate Shewanella fidelis 3313 motility and biofilm formation: implications for gut colonization dynamics in Ciona robusta.</title>
        <authorList>
            <person name="Natarajan O."/>
            <person name="Gibboney S.L."/>
            <person name="Young M.N."/>
            <person name="Lim S.J."/>
            <person name="Pluta N."/>
            <person name="Atkinson C.G."/>
            <person name="Leigh B.A."/>
            <person name="Liberti A."/>
            <person name="Kees E.D."/>
            <person name="Breitbart M."/>
            <person name="Gralnick J.A."/>
            <person name="Dishaw L.J."/>
        </authorList>
    </citation>
    <scope>NUCLEOTIDE SEQUENCE [LARGE SCALE GENOMIC DNA]</scope>
    <source>
        <strain evidence="2 4">JG4066</strain>
    </source>
</reference>
<accession>A0AAW8NKR7</accession>
<dbReference type="EMBL" id="JAPMLE010000001">
    <property type="protein sequence ID" value="MDR8523847.1"/>
    <property type="molecule type" value="Genomic_DNA"/>
</dbReference>
<gene>
    <name evidence="1" type="ORF">OS133_09205</name>
    <name evidence="2" type="ORF">OS134_06510</name>
</gene>
<proteinExistence type="predicted"/>
<comment type="caution">
    <text evidence="1">The sequence shown here is derived from an EMBL/GenBank/DDBJ whole genome shotgun (WGS) entry which is preliminary data.</text>
</comment>
<evidence type="ECO:0000313" key="3">
    <source>
        <dbReference type="Proteomes" id="UP001259340"/>
    </source>
</evidence>
<dbReference type="InterPro" id="IPR027417">
    <property type="entry name" value="P-loop_NTPase"/>
</dbReference>
<name>A0AAW8NKR7_9GAMM</name>
<organism evidence="1 3">
    <name type="scientific">Shewanella fidelis</name>
    <dbReference type="NCBI Taxonomy" id="173509"/>
    <lineage>
        <taxon>Bacteria</taxon>
        <taxon>Pseudomonadati</taxon>
        <taxon>Pseudomonadota</taxon>
        <taxon>Gammaproteobacteria</taxon>
        <taxon>Alteromonadales</taxon>
        <taxon>Shewanellaceae</taxon>
        <taxon>Shewanella</taxon>
    </lineage>
</organism>
<dbReference type="EMBL" id="JAPMLD010000002">
    <property type="protein sequence ID" value="MDW4823718.1"/>
    <property type="molecule type" value="Genomic_DNA"/>
</dbReference>
<dbReference type="SUPFAM" id="SSF52540">
    <property type="entry name" value="P-loop containing nucleoside triphosphate hydrolases"/>
    <property type="match status" value="1"/>
</dbReference>
<dbReference type="Gene3D" id="3.40.50.300">
    <property type="entry name" value="P-loop containing nucleotide triphosphate hydrolases"/>
    <property type="match status" value="1"/>
</dbReference>
<keyword evidence="4" id="KW-1185">Reference proteome</keyword>
<dbReference type="AlphaFoldDB" id="A0AAW8NKR7"/>
<dbReference type="RefSeq" id="WP_310654689.1">
    <property type="nucleotide sequence ID" value="NZ_JAPMLC010000001.1"/>
</dbReference>
<sequence>MAINPNNSLDNNHTCYCGASGAGKTVAVKRFGLVGRNAALFDPYGDYRASRVRKLSGLGGRPVHHYKTRNGFKKAFIAAWSSGRSFAVAYQPDAKGDALRVEALWFGKLMWAASDGNRRLDLVFEETGKYTDTTGAERSILGEIASGGRKFGLVAHWVFQRPSEVPKTLIANATRYVVGEQQAMLDARRWQAELDCSIDEIVELGQLNKKRTKYFLDKTKGIGNYKKVSVSF</sequence>
<dbReference type="Proteomes" id="UP001271263">
    <property type="component" value="Unassembled WGS sequence"/>
</dbReference>
<protein>
    <recommendedName>
        <fullName evidence="5">ATP-binding protein</fullName>
    </recommendedName>
</protein>
<evidence type="ECO:0000313" key="4">
    <source>
        <dbReference type="Proteomes" id="UP001271263"/>
    </source>
</evidence>
<dbReference type="Proteomes" id="UP001259340">
    <property type="component" value="Unassembled WGS sequence"/>
</dbReference>
<evidence type="ECO:0000313" key="2">
    <source>
        <dbReference type="EMBL" id="MDW4823718.1"/>
    </source>
</evidence>
<reference evidence="1" key="2">
    <citation type="submission" date="2022-11" db="EMBL/GenBank/DDBJ databases">
        <title>Prophages regulate Shewanella fidelis motility and biofilm formation: implications for gut colonization dynamics in Ciona robusta.</title>
        <authorList>
            <person name="Natarajan O."/>
            <person name="Gibboney S.L."/>
            <person name="Young M.N."/>
            <person name="Lim S.J."/>
            <person name="Pluta N."/>
            <person name="Atkinson C.G.F."/>
            <person name="Leigh B.A."/>
            <person name="Liberti A."/>
            <person name="Kees E."/>
            <person name="Breitbart M."/>
            <person name="Gralnick J."/>
            <person name="Dishaw L.J."/>
        </authorList>
    </citation>
    <scope>NUCLEOTIDE SEQUENCE</scope>
    <source>
        <strain evidence="1">3313</strain>
    </source>
</reference>
<evidence type="ECO:0000313" key="1">
    <source>
        <dbReference type="EMBL" id="MDR8523847.1"/>
    </source>
</evidence>
<evidence type="ECO:0008006" key="5">
    <source>
        <dbReference type="Google" id="ProtNLM"/>
    </source>
</evidence>